<dbReference type="PROSITE" id="PS51006">
    <property type="entry name" value="PABS_2"/>
    <property type="match status" value="1"/>
</dbReference>
<evidence type="ECO:0000313" key="6">
    <source>
        <dbReference type="EMBL" id="MDO0823353.1"/>
    </source>
</evidence>
<keyword evidence="3 4" id="KW-0620">Polyamine biosynthesis</keyword>
<dbReference type="RefSeq" id="WP_302048758.1">
    <property type="nucleotide sequence ID" value="NZ_JAMJEV010000008.1"/>
</dbReference>
<comment type="similarity">
    <text evidence="1">Belongs to the spermidine/spermine synthase family.</text>
</comment>
<feature type="domain" description="PABS" evidence="5">
    <location>
        <begin position="1"/>
        <end position="90"/>
    </location>
</feature>
<dbReference type="SUPFAM" id="SSF53335">
    <property type="entry name" value="S-adenosyl-L-methionine-dependent methyltransferases"/>
    <property type="match status" value="1"/>
</dbReference>
<dbReference type="Gene3D" id="3.40.50.150">
    <property type="entry name" value="Vaccinia Virus protein VP39"/>
    <property type="match status" value="1"/>
</dbReference>
<evidence type="ECO:0000259" key="5">
    <source>
        <dbReference type="PROSITE" id="PS51006"/>
    </source>
</evidence>
<dbReference type="InterPro" id="IPR030374">
    <property type="entry name" value="PABS"/>
</dbReference>
<name>A0ABT8QTG4_9FIRM</name>
<comment type="caution">
    <text evidence="6">The sequence shown here is derived from an EMBL/GenBank/DDBJ whole genome shotgun (WGS) entry which is preliminary data.</text>
</comment>
<dbReference type="Pfam" id="PF01564">
    <property type="entry name" value="Spermine_synth"/>
    <property type="match status" value="1"/>
</dbReference>
<dbReference type="Proteomes" id="UP001176021">
    <property type="component" value="Unassembled WGS sequence"/>
</dbReference>
<evidence type="ECO:0000313" key="7">
    <source>
        <dbReference type="Proteomes" id="UP001176021"/>
    </source>
</evidence>
<reference evidence="6" key="1">
    <citation type="submission" date="2022-05" db="EMBL/GenBank/DDBJ databases">
        <title>Expanded diversity of anoxic marine methylotrophy in a Black Sea sulfate reducing microorganism.</title>
        <authorList>
            <person name="Fischer P.Q."/>
            <person name="Stams A.J.M."/>
            <person name="Villanueva L."/>
            <person name="Sousa D.Z."/>
        </authorList>
    </citation>
    <scope>NUCLEOTIDE SEQUENCE</scope>
    <source>
        <strain evidence="6">P130</strain>
    </source>
</reference>
<evidence type="ECO:0000256" key="2">
    <source>
        <dbReference type="ARBA" id="ARBA00022679"/>
    </source>
</evidence>
<protein>
    <recommendedName>
        <fullName evidence="5">PABS domain-containing protein</fullName>
    </recommendedName>
</protein>
<feature type="active site" description="Proton acceptor" evidence="4">
    <location>
        <position position="73"/>
    </location>
</feature>
<evidence type="ECO:0000256" key="3">
    <source>
        <dbReference type="ARBA" id="ARBA00023115"/>
    </source>
</evidence>
<dbReference type="EMBL" id="JAMJEV010000008">
    <property type="protein sequence ID" value="MDO0823353.1"/>
    <property type="molecule type" value="Genomic_DNA"/>
</dbReference>
<dbReference type="InterPro" id="IPR029063">
    <property type="entry name" value="SAM-dependent_MTases_sf"/>
</dbReference>
<sequence length="90" mass="10572">MGLGIGVLPYLWLLKDEVDSVTVVEINQDVIDLFEKYIRPQYRTAKKLEIIHGDALDYYNEDFLNQFDYVYVDFWESTGDGLGLYTRLIK</sequence>
<proteinExistence type="inferred from homology"/>
<organism evidence="6 7">
    <name type="scientific">Desulfosporosinus nitroreducens</name>
    <dbReference type="NCBI Taxonomy" id="2018668"/>
    <lineage>
        <taxon>Bacteria</taxon>
        <taxon>Bacillati</taxon>
        <taxon>Bacillota</taxon>
        <taxon>Clostridia</taxon>
        <taxon>Eubacteriales</taxon>
        <taxon>Desulfitobacteriaceae</taxon>
        <taxon>Desulfosporosinus</taxon>
    </lineage>
</organism>
<accession>A0ABT8QTG4</accession>
<evidence type="ECO:0000256" key="1">
    <source>
        <dbReference type="ARBA" id="ARBA00007867"/>
    </source>
</evidence>
<keyword evidence="2 4" id="KW-0808">Transferase</keyword>
<keyword evidence="7" id="KW-1185">Reference proteome</keyword>
<evidence type="ECO:0000256" key="4">
    <source>
        <dbReference type="PROSITE-ProRule" id="PRU00354"/>
    </source>
</evidence>
<gene>
    <name evidence="6" type="ORF">M8H41_10865</name>
</gene>